<keyword evidence="4" id="KW-1185">Reference proteome</keyword>
<organism evidence="3 4">
    <name type="scientific">Halteria grandinella</name>
    <dbReference type="NCBI Taxonomy" id="5974"/>
    <lineage>
        <taxon>Eukaryota</taxon>
        <taxon>Sar</taxon>
        <taxon>Alveolata</taxon>
        <taxon>Ciliophora</taxon>
        <taxon>Intramacronucleata</taxon>
        <taxon>Spirotrichea</taxon>
        <taxon>Stichotrichia</taxon>
        <taxon>Sporadotrichida</taxon>
        <taxon>Halteriidae</taxon>
        <taxon>Halteria</taxon>
    </lineage>
</organism>
<feature type="compositionally biased region" description="Polar residues" evidence="2">
    <location>
        <begin position="20"/>
        <end position="36"/>
    </location>
</feature>
<proteinExistence type="predicted"/>
<evidence type="ECO:0000256" key="1">
    <source>
        <dbReference type="ARBA" id="ARBA00022737"/>
    </source>
</evidence>
<feature type="region of interest" description="Disordered" evidence="2">
    <location>
        <begin position="400"/>
        <end position="440"/>
    </location>
</feature>
<dbReference type="EMBL" id="RRYP01000912">
    <property type="protein sequence ID" value="TNV86674.1"/>
    <property type="molecule type" value="Genomic_DNA"/>
</dbReference>
<dbReference type="SUPFAM" id="SSF48371">
    <property type="entry name" value="ARM repeat"/>
    <property type="match status" value="1"/>
</dbReference>
<dbReference type="Proteomes" id="UP000785679">
    <property type="component" value="Unassembled WGS sequence"/>
</dbReference>
<evidence type="ECO:0000313" key="4">
    <source>
        <dbReference type="Proteomes" id="UP000785679"/>
    </source>
</evidence>
<dbReference type="InterPro" id="IPR011989">
    <property type="entry name" value="ARM-like"/>
</dbReference>
<evidence type="ECO:0000256" key="2">
    <source>
        <dbReference type="SAM" id="MobiDB-lite"/>
    </source>
</evidence>
<name>A0A8J8T8Y7_HALGN</name>
<feature type="region of interest" description="Disordered" evidence="2">
    <location>
        <begin position="229"/>
        <end position="383"/>
    </location>
</feature>
<reference evidence="3" key="1">
    <citation type="submission" date="2019-06" db="EMBL/GenBank/DDBJ databases">
        <authorList>
            <person name="Zheng W."/>
        </authorList>
    </citation>
    <scope>NUCLEOTIDE SEQUENCE</scope>
    <source>
        <strain evidence="3">QDHG01</strain>
    </source>
</reference>
<keyword evidence="1" id="KW-0677">Repeat</keyword>
<sequence>MKREKENAFSEANNLSLKSSYQPQSIWQTSGPNTGLTLIGGGTQSNVKPPLTSSLPPLKYGVSKFSSWANTDGAGEVKLSGGTIDTVDEMLMLESENLTPGNIDAKPISQGLAASQVKQVTNGSVPRNQYGNLLQMNSDAILSPSHSIEFDSYDLLEDEMLKGFAQKQQANEQAQKFDAQRRSRQDLAMQSTEELAGIISDSLDLENSDDLNKIIQRYETMLGANTANKDLGHLKSPNHPPIPRISSGKQRLEESWGYQERLSSEIGKLSTPQQQLFGSSSDPPIAIEEHYDEDFEKQELEDEERSHKKETGYNDDDDDKLVDEEFNLTSSGGSSNGSKRDSDFLKELMKPPIRTKIQHQAKQASGSKQSASSASNSDENSGEYADEIDEFIKKHIENEEHEAQEQAKKHQKRFSSTSSHSSSENSDHSSDSEELGEKKTPKEHLLDCLDKLGDPNSKYSLTDREMLLSDLENILHILTVTEIKDKIIPALDIYVTEQEFLKLQFFQKLPFLFTRMLKDQQEMTRQDSMVILTEYVFPIIQKMMTNSEEQVQAEGVDALCKIQKEALVNLEAQDLVFEVVQLVMEDADHNEGAKIAAMMIVERFAENDIFGENECRKFIDIHLDEIQRGMLFKIKKFLLPTLLSCAKHLPQSIFESTIYNTFMKFALDDIWGVRKVCLERLHDLVKKINPQDSLKLRQCLDFLQSSLTDSSRWVKNQAFSLFGIITNEIYEKTILMSNETEKGQLKALITSAYDKFYDFKFISSEEEQSQSQMLQSFASNSNDDIDKIKYHWAYYLPCALMLNGGELYWARKGKTVFQRLQKDILINVRKSLAAGLIEILKLIDMKDIDNQRFIVEVLQTFNQDIDEVKSKLYPKLCEIICQYPADQQHLLLNTILKESLNAAQDKAASRETKILILEQVYTNFSPILLGDTDFHTNITTIIDKEPAIKLKKRACKLLGKSVIAPLIKGKKHRKPLTAYIDKLRQSKNFRERQLYLVIGKATFMQDQEIFKKHFAKAIGTEMLEEKVKVVQIMLAKICKLVEIGYSKSIDKVRSHYLEKGSPDVLQFLDDNHMKTQRYLIDTETTEEQKIEPQKTDDQERQNLEKQVNIRFANYTQLMRAANSDMNSLFNSHLMSLLGGYLSSSVEAGGKKSSISDIIDKSEEAMLKKNGVASPSGNSDRIGLSSW</sequence>
<dbReference type="Gene3D" id="1.25.10.10">
    <property type="entry name" value="Leucine-rich Repeat Variant"/>
    <property type="match status" value="1"/>
</dbReference>
<feature type="compositionally biased region" description="Acidic residues" evidence="2">
    <location>
        <begin position="313"/>
        <end position="326"/>
    </location>
</feature>
<dbReference type="AlphaFoldDB" id="A0A8J8T8Y7"/>
<feature type="compositionally biased region" description="Basic and acidic residues" evidence="2">
    <location>
        <begin position="425"/>
        <end position="440"/>
    </location>
</feature>
<dbReference type="GO" id="GO:0005737">
    <property type="term" value="C:cytoplasm"/>
    <property type="evidence" value="ECO:0007669"/>
    <property type="project" value="TreeGrafter"/>
</dbReference>
<protein>
    <submittedName>
        <fullName evidence="3">Uncharacterized protein</fullName>
    </submittedName>
</protein>
<evidence type="ECO:0000313" key="3">
    <source>
        <dbReference type="EMBL" id="TNV86674.1"/>
    </source>
</evidence>
<dbReference type="PANTHER" id="PTHR10648">
    <property type="entry name" value="SERINE/THREONINE-PROTEIN PHOSPHATASE PP2A 65 KDA REGULATORY SUBUNIT"/>
    <property type="match status" value="1"/>
</dbReference>
<gene>
    <name evidence="3" type="ORF">FGO68_gene1859</name>
</gene>
<dbReference type="GO" id="GO:0019888">
    <property type="term" value="F:protein phosphatase regulator activity"/>
    <property type="evidence" value="ECO:0007669"/>
    <property type="project" value="TreeGrafter"/>
</dbReference>
<dbReference type="PANTHER" id="PTHR10648:SF1">
    <property type="entry name" value="SERINE_THREONINE-PROTEIN PHOSPHATASE 4 REGULATORY SUBUNIT 1"/>
    <property type="match status" value="1"/>
</dbReference>
<feature type="compositionally biased region" description="Acidic residues" evidence="2">
    <location>
        <begin position="290"/>
        <end position="303"/>
    </location>
</feature>
<dbReference type="InterPro" id="IPR051023">
    <property type="entry name" value="PP2A_Regulatory_Subunit_A"/>
</dbReference>
<feature type="compositionally biased region" description="Low complexity" evidence="2">
    <location>
        <begin position="415"/>
        <end position="424"/>
    </location>
</feature>
<comment type="caution">
    <text evidence="3">The sequence shown here is derived from an EMBL/GenBank/DDBJ whole genome shotgun (WGS) entry which is preliminary data.</text>
</comment>
<accession>A0A8J8T8Y7</accession>
<feature type="compositionally biased region" description="Polar residues" evidence="2">
    <location>
        <begin position="270"/>
        <end position="282"/>
    </location>
</feature>
<feature type="compositionally biased region" description="Basic and acidic residues" evidence="2">
    <location>
        <begin position="338"/>
        <end position="349"/>
    </location>
</feature>
<dbReference type="OrthoDB" id="340346at2759"/>
<feature type="compositionally biased region" description="Low complexity" evidence="2">
    <location>
        <begin position="361"/>
        <end position="379"/>
    </location>
</feature>
<dbReference type="InterPro" id="IPR016024">
    <property type="entry name" value="ARM-type_fold"/>
</dbReference>
<feature type="region of interest" description="Disordered" evidence="2">
    <location>
        <begin position="20"/>
        <end position="51"/>
    </location>
</feature>